<keyword evidence="1" id="KW-1133">Transmembrane helix</keyword>
<evidence type="ECO:0000313" key="5">
    <source>
        <dbReference type="EMBL" id="OAB75833.1"/>
    </source>
</evidence>
<evidence type="ECO:0000313" key="6">
    <source>
        <dbReference type="Proteomes" id="UP000077013"/>
    </source>
</evidence>
<feature type="domain" description="Lnb N-terminal periplasmic" evidence="3">
    <location>
        <begin position="27"/>
        <end position="179"/>
    </location>
</feature>
<proteinExistence type="predicted"/>
<reference evidence="5 6" key="1">
    <citation type="submission" date="2016-02" db="EMBL/GenBank/DDBJ databases">
        <title>Ulvibacter sp. LPB0005, isolated from Thais luteostoma.</title>
        <authorList>
            <person name="Shin S.-K."/>
            <person name="Yi H."/>
        </authorList>
    </citation>
    <scope>NUCLEOTIDE SEQUENCE [LARGE SCALE GENOMIC DNA]</scope>
    <source>
        <strain evidence="5 6">LPB0005</strain>
    </source>
</reference>
<name>A0A167ES62_9FLAO</name>
<comment type="caution">
    <text evidence="5">The sequence shown here is derived from an EMBL/GenBank/DDBJ whole genome shotgun (WGS) entry which is preliminary data.</text>
</comment>
<feature type="domain" description="Lnb-like transmembrane" evidence="4">
    <location>
        <begin position="252"/>
        <end position="388"/>
    </location>
</feature>
<dbReference type="Pfam" id="PF13387">
    <property type="entry name" value="Lnb_N"/>
    <property type="match status" value="1"/>
</dbReference>
<feature type="transmembrane region" description="Helical" evidence="1">
    <location>
        <begin position="367"/>
        <end position="384"/>
    </location>
</feature>
<gene>
    <name evidence="5" type="ORF">ULVI_14720</name>
</gene>
<sequence length="400" mass="46377">MRTSILTLVLILSAFSSQAQYIPISETAEVSILTIGPGDALYDKFGHSAFRIKDEIHQYDIVYNYGVYDFSTPNFYTKFARGKLLYLLATESYEPFLTRYKRQDRWVKEQILNLNETEKEAVFRFLQDNAKPENRAYKYDFFYDNCATKIRDVLQEVLGDRLTYSETISEEPYTFRDLIQHNLAWNSWGSLGIDIALGAVIDKEATPIEYQFLPDYVFKASENAKLQRGHTSKPLVKNTATLYESTRTKVSSNFIMSPLFIFGIIALVIIYLTVRDFRNNKRSRFLDALIFFVTGLAGALLLFLWFGTDHTATYTNYNLLWAFPLSLLFCVLIGKAKPKSWLQRYVFFLILLLALMFFHWFTGVQVFAKALIPFLIALVVRYIYLVGYLKRENKEAVNNG</sequence>
<feature type="transmembrane region" description="Helical" evidence="1">
    <location>
        <begin position="286"/>
        <end position="308"/>
    </location>
</feature>
<feature type="transmembrane region" description="Helical" evidence="1">
    <location>
        <begin position="345"/>
        <end position="361"/>
    </location>
</feature>
<evidence type="ECO:0000259" key="4">
    <source>
        <dbReference type="Pfam" id="PF25221"/>
    </source>
</evidence>
<keyword evidence="2" id="KW-0732">Signal</keyword>
<feature type="transmembrane region" description="Helical" evidence="1">
    <location>
        <begin position="254"/>
        <end position="274"/>
    </location>
</feature>
<keyword evidence="1" id="KW-0472">Membrane</keyword>
<feature type="signal peptide" evidence="2">
    <location>
        <begin position="1"/>
        <end position="19"/>
    </location>
</feature>
<dbReference type="Pfam" id="PF25221">
    <property type="entry name" value="5TMH_Lnb"/>
    <property type="match status" value="1"/>
</dbReference>
<evidence type="ECO:0000256" key="2">
    <source>
        <dbReference type="SAM" id="SignalP"/>
    </source>
</evidence>
<organism evidence="5 6">
    <name type="scientific">Cochleicola gelatinilyticus</name>
    <dbReference type="NCBI Taxonomy" id="1763537"/>
    <lineage>
        <taxon>Bacteria</taxon>
        <taxon>Pseudomonadati</taxon>
        <taxon>Bacteroidota</taxon>
        <taxon>Flavobacteriia</taxon>
        <taxon>Flavobacteriales</taxon>
        <taxon>Flavobacteriaceae</taxon>
        <taxon>Cochleicola</taxon>
    </lineage>
</organism>
<feature type="transmembrane region" description="Helical" evidence="1">
    <location>
        <begin position="314"/>
        <end position="333"/>
    </location>
</feature>
<accession>A0A167ES62</accession>
<dbReference type="AlphaFoldDB" id="A0A167ES62"/>
<evidence type="ECO:0000259" key="3">
    <source>
        <dbReference type="Pfam" id="PF13387"/>
    </source>
</evidence>
<protein>
    <submittedName>
        <fullName evidence="5">Uncharacterized protein</fullName>
    </submittedName>
</protein>
<feature type="chain" id="PRO_5007885960" evidence="2">
    <location>
        <begin position="20"/>
        <end position="400"/>
    </location>
</feature>
<dbReference type="EMBL" id="LRXL01000053">
    <property type="protein sequence ID" value="OAB75833.1"/>
    <property type="molecule type" value="Genomic_DNA"/>
</dbReference>
<dbReference type="InterPro" id="IPR057436">
    <property type="entry name" value="5TMH_Lnb"/>
</dbReference>
<dbReference type="STRING" id="1763537.ULVI_14720"/>
<evidence type="ECO:0000256" key="1">
    <source>
        <dbReference type="SAM" id="Phobius"/>
    </source>
</evidence>
<dbReference type="InterPro" id="IPR025178">
    <property type="entry name" value="Lnb_N"/>
</dbReference>
<dbReference type="Proteomes" id="UP000077013">
    <property type="component" value="Unassembled WGS sequence"/>
</dbReference>
<keyword evidence="6" id="KW-1185">Reference proteome</keyword>
<keyword evidence="1" id="KW-0812">Transmembrane</keyword>